<dbReference type="InterPro" id="IPR013187">
    <property type="entry name" value="F-box-assoc_dom_typ3"/>
</dbReference>
<dbReference type="SUPFAM" id="SSF81383">
    <property type="entry name" value="F-box domain"/>
    <property type="match status" value="1"/>
</dbReference>
<sequence>MGAANLRLPSEIVEEILALLPQQSIHRFRSVSKSWSSLLVSVEFHRLRSRSSPPEINVQKLLHLYLESHANYATYHYVLQSLDFRNGQRKNDEVCFPTSRDFLRFVGSCNGLVCVAQYEGHYRHIRGIAVWNPFTGVYRELPEPEYTRGPDRYGFGHVSVSNDYSAVPIAYGFGHDSVGDDYKVFLAVHFPYTVIPAFHPPVVQIFSLKTGSWKIFKKHGRYTHLLQQGGRGLYLNGALHWENRNGKQIVAFDLAEEKFSAVRAPVVDPSYYRHVSMGIVGEYLCMCWRHRPIYGEKVVWVMKEHGNWVPFIQYIKSGVYGSAFVGYECDFIPPAVKDRGYMMLSFRLFPTEILQWNNNHGEAGVVDQGGRKHCNFYHEDSSIPYTEALTSPYPTASELCLPPKGKPTKKEMAHDHASAQPKRGYQSSTVRSSINDLDEFLLTEILKRLPSAREATALPVTIQEFVLSNI</sequence>
<evidence type="ECO:0000313" key="4">
    <source>
        <dbReference type="Proteomes" id="UP001141552"/>
    </source>
</evidence>
<feature type="compositionally biased region" description="Basic and acidic residues" evidence="1">
    <location>
        <begin position="408"/>
        <end position="417"/>
    </location>
</feature>
<dbReference type="EMBL" id="JAKUCV010001468">
    <property type="protein sequence ID" value="KAJ4846247.1"/>
    <property type="molecule type" value="Genomic_DNA"/>
</dbReference>
<dbReference type="Pfam" id="PF00646">
    <property type="entry name" value="F-box"/>
    <property type="match status" value="1"/>
</dbReference>
<evidence type="ECO:0000313" key="3">
    <source>
        <dbReference type="EMBL" id="KAJ4846247.1"/>
    </source>
</evidence>
<dbReference type="PANTHER" id="PTHR31672:SF13">
    <property type="entry name" value="F-BOX PROTEIN CPR30-LIKE"/>
    <property type="match status" value="1"/>
</dbReference>
<protein>
    <recommendedName>
        <fullName evidence="2">F-box domain-containing protein</fullName>
    </recommendedName>
</protein>
<feature type="region of interest" description="Disordered" evidence="1">
    <location>
        <begin position="404"/>
        <end position="430"/>
    </location>
</feature>
<dbReference type="InterPro" id="IPR050796">
    <property type="entry name" value="SCF_F-box_component"/>
</dbReference>
<comment type="caution">
    <text evidence="3">The sequence shown here is derived from an EMBL/GenBank/DDBJ whole genome shotgun (WGS) entry which is preliminary data.</text>
</comment>
<reference evidence="3" key="2">
    <citation type="journal article" date="2023" name="Plants (Basel)">
        <title>Annotation of the Turnera subulata (Passifloraceae) Draft Genome Reveals the S-Locus Evolved after the Divergence of Turneroideae from Passifloroideae in a Stepwise Manner.</title>
        <authorList>
            <person name="Henning P.M."/>
            <person name="Roalson E.H."/>
            <person name="Mir W."/>
            <person name="McCubbin A.G."/>
            <person name="Shore J.S."/>
        </authorList>
    </citation>
    <scope>NUCLEOTIDE SEQUENCE</scope>
    <source>
        <strain evidence="3">F60SS</strain>
    </source>
</reference>
<evidence type="ECO:0000256" key="1">
    <source>
        <dbReference type="SAM" id="MobiDB-lite"/>
    </source>
</evidence>
<feature type="domain" description="F-box" evidence="2">
    <location>
        <begin position="2"/>
        <end position="47"/>
    </location>
</feature>
<dbReference type="SMART" id="SM00256">
    <property type="entry name" value="FBOX"/>
    <property type="match status" value="1"/>
</dbReference>
<evidence type="ECO:0000259" key="2">
    <source>
        <dbReference type="PROSITE" id="PS50181"/>
    </source>
</evidence>
<gene>
    <name evidence="3" type="ORF">Tsubulata_031261</name>
</gene>
<dbReference type="Proteomes" id="UP001141552">
    <property type="component" value="Unassembled WGS sequence"/>
</dbReference>
<organism evidence="3 4">
    <name type="scientific">Turnera subulata</name>
    <dbReference type="NCBI Taxonomy" id="218843"/>
    <lineage>
        <taxon>Eukaryota</taxon>
        <taxon>Viridiplantae</taxon>
        <taxon>Streptophyta</taxon>
        <taxon>Embryophyta</taxon>
        <taxon>Tracheophyta</taxon>
        <taxon>Spermatophyta</taxon>
        <taxon>Magnoliopsida</taxon>
        <taxon>eudicotyledons</taxon>
        <taxon>Gunneridae</taxon>
        <taxon>Pentapetalae</taxon>
        <taxon>rosids</taxon>
        <taxon>fabids</taxon>
        <taxon>Malpighiales</taxon>
        <taxon>Passifloraceae</taxon>
        <taxon>Turnera</taxon>
    </lineage>
</organism>
<dbReference type="InterPro" id="IPR001810">
    <property type="entry name" value="F-box_dom"/>
</dbReference>
<dbReference type="PROSITE" id="PS50181">
    <property type="entry name" value="FBOX"/>
    <property type="match status" value="1"/>
</dbReference>
<dbReference type="NCBIfam" id="TIGR01640">
    <property type="entry name" value="F_box_assoc_1"/>
    <property type="match status" value="1"/>
</dbReference>
<dbReference type="AlphaFoldDB" id="A0A9Q0GCH4"/>
<keyword evidence="4" id="KW-1185">Reference proteome</keyword>
<dbReference type="CDD" id="cd22157">
    <property type="entry name" value="F-box_AtFBW1-like"/>
    <property type="match status" value="1"/>
</dbReference>
<reference evidence="3" key="1">
    <citation type="submission" date="2022-02" db="EMBL/GenBank/DDBJ databases">
        <authorList>
            <person name="Henning P.M."/>
            <person name="McCubbin A.G."/>
            <person name="Shore J.S."/>
        </authorList>
    </citation>
    <scope>NUCLEOTIDE SEQUENCE</scope>
    <source>
        <strain evidence="3">F60SS</strain>
        <tissue evidence="3">Leaves</tissue>
    </source>
</reference>
<dbReference type="Gene3D" id="1.20.1280.50">
    <property type="match status" value="1"/>
</dbReference>
<dbReference type="Pfam" id="PF08268">
    <property type="entry name" value="FBA_3"/>
    <property type="match status" value="1"/>
</dbReference>
<dbReference type="OrthoDB" id="591557at2759"/>
<dbReference type="PANTHER" id="PTHR31672">
    <property type="entry name" value="BNACNNG10540D PROTEIN"/>
    <property type="match status" value="1"/>
</dbReference>
<proteinExistence type="predicted"/>
<name>A0A9Q0GCH4_9ROSI</name>
<dbReference type="InterPro" id="IPR036047">
    <property type="entry name" value="F-box-like_dom_sf"/>
</dbReference>
<dbReference type="InterPro" id="IPR017451">
    <property type="entry name" value="F-box-assoc_interact_dom"/>
</dbReference>
<accession>A0A9Q0GCH4</accession>